<protein>
    <submittedName>
        <fullName evidence="2">Uncharacterized protein</fullName>
    </submittedName>
</protein>
<organism evidence="2 3">
    <name type="scientific">Stylonychia lemnae</name>
    <name type="common">Ciliate</name>
    <dbReference type="NCBI Taxonomy" id="5949"/>
    <lineage>
        <taxon>Eukaryota</taxon>
        <taxon>Sar</taxon>
        <taxon>Alveolata</taxon>
        <taxon>Ciliophora</taxon>
        <taxon>Intramacronucleata</taxon>
        <taxon>Spirotrichea</taxon>
        <taxon>Stichotrichia</taxon>
        <taxon>Sporadotrichida</taxon>
        <taxon>Oxytrichidae</taxon>
        <taxon>Stylonychinae</taxon>
        <taxon>Stylonychia</taxon>
    </lineage>
</organism>
<gene>
    <name evidence="2" type="primary">Contig16205.g17264</name>
    <name evidence="2" type="ORF">STYLEM_20871</name>
</gene>
<feature type="region of interest" description="Disordered" evidence="1">
    <location>
        <begin position="161"/>
        <end position="181"/>
    </location>
</feature>
<feature type="compositionally biased region" description="Basic and acidic residues" evidence="1">
    <location>
        <begin position="261"/>
        <end position="275"/>
    </location>
</feature>
<keyword evidence="3" id="KW-1185">Reference proteome</keyword>
<dbReference type="AlphaFoldDB" id="A0A078BEX3"/>
<dbReference type="EMBL" id="CCKQ01019689">
    <property type="protein sequence ID" value="CDW91712.1"/>
    <property type="molecule type" value="Genomic_DNA"/>
</dbReference>
<evidence type="ECO:0000313" key="2">
    <source>
        <dbReference type="EMBL" id="CDW91712.1"/>
    </source>
</evidence>
<dbReference type="Proteomes" id="UP000039865">
    <property type="component" value="Unassembled WGS sequence"/>
</dbReference>
<sequence>MVATALSDKLMSRLEQFCISNVQKKEQEKRKNDESSDDEQATFLFHSLISLYGDLIKVKQDFSALQTKAKETIDQAEKLDKKQWIGAKEQETQQLELDDIFKDDPVEKDKFKSMIPGALEKDVMVYDYFEQNSKQQKIVKKEMHDPSSKGFDIRQFRLKQAAMRQEQESKNKNVKGLGQFDKSKGDDGFGISMMNMELSKADKMVIDSNKVIEQFNDEDAIKQDEEFMQDQKRKSFAFGGQNVRDRIQKRKQQRFNNQVTKIEKLISKRKLREDGQEVSDSDKDDDNNASDDEDTNNKNSKRQKQK</sequence>
<feature type="region of interest" description="Disordered" evidence="1">
    <location>
        <begin position="232"/>
        <end position="306"/>
    </location>
</feature>
<dbReference type="InParanoid" id="A0A078BEX3"/>
<accession>A0A078BEX3</accession>
<evidence type="ECO:0000313" key="3">
    <source>
        <dbReference type="Proteomes" id="UP000039865"/>
    </source>
</evidence>
<evidence type="ECO:0000256" key="1">
    <source>
        <dbReference type="SAM" id="MobiDB-lite"/>
    </source>
</evidence>
<proteinExistence type="predicted"/>
<name>A0A078BEX3_STYLE</name>
<feature type="compositionally biased region" description="Acidic residues" evidence="1">
    <location>
        <begin position="276"/>
        <end position="294"/>
    </location>
</feature>
<reference evidence="2 3" key="1">
    <citation type="submission" date="2014-06" db="EMBL/GenBank/DDBJ databases">
        <authorList>
            <person name="Swart Estienne"/>
        </authorList>
    </citation>
    <scope>NUCLEOTIDE SEQUENCE [LARGE SCALE GENOMIC DNA]</scope>
    <source>
        <strain evidence="2 3">130c</strain>
    </source>
</reference>
<dbReference type="OrthoDB" id="10633581at2759"/>